<dbReference type="InterPro" id="IPR016055">
    <property type="entry name" value="A-D-PHexomutase_a/b/a-I/II/III"/>
</dbReference>
<feature type="domain" description="Alpha-D-phosphohexomutase alpha/beta/alpha" evidence="3">
    <location>
        <begin position="68"/>
        <end position="99"/>
    </location>
</feature>
<evidence type="ECO:0000313" key="5">
    <source>
        <dbReference type="Proteomes" id="UP001396898"/>
    </source>
</evidence>
<comment type="caution">
    <text evidence="4">The sequence shown here is derived from an EMBL/GenBank/DDBJ whole genome shotgun (WGS) entry which is preliminary data.</text>
</comment>
<protein>
    <submittedName>
        <fullName evidence="4">N-acetylglucosamine-phosphate mutase</fullName>
    </submittedName>
</protein>
<dbReference type="SUPFAM" id="SSF53738">
    <property type="entry name" value="Phosphoglucomutase, first 3 domains"/>
    <property type="match status" value="1"/>
</dbReference>
<dbReference type="EMBL" id="JAQQWI010000002">
    <property type="protein sequence ID" value="KAK8037433.1"/>
    <property type="molecule type" value="Genomic_DNA"/>
</dbReference>
<gene>
    <name evidence="4" type="ORF">PG991_000779</name>
</gene>
<dbReference type="Pfam" id="PF02878">
    <property type="entry name" value="PGM_PMM_I"/>
    <property type="match status" value="1"/>
</dbReference>
<feature type="compositionally biased region" description="Basic and acidic residues" evidence="2">
    <location>
        <begin position="30"/>
        <end position="47"/>
    </location>
</feature>
<organism evidence="4 5">
    <name type="scientific">Apiospora marii</name>
    <dbReference type="NCBI Taxonomy" id="335849"/>
    <lineage>
        <taxon>Eukaryota</taxon>
        <taxon>Fungi</taxon>
        <taxon>Dikarya</taxon>
        <taxon>Ascomycota</taxon>
        <taxon>Pezizomycotina</taxon>
        <taxon>Sordariomycetes</taxon>
        <taxon>Xylariomycetidae</taxon>
        <taxon>Amphisphaeriales</taxon>
        <taxon>Apiosporaceae</taxon>
        <taxon>Apiospora</taxon>
    </lineage>
</organism>
<dbReference type="PANTHER" id="PTHR45955">
    <property type="entry name" value="PHOSPHOACETYLGLUCOSAMINE MUTASE"/>
    <property type="match status" value="1"/>
</dbReference>
<evidence type="ECO:0000313" key="4">
    <source>
        <dbReference type="EMBL" id="KAK8037433.1"/>
    </source>
</evidence>
<sequence>MAIVPATGMGPPGHVTSAQEPYPTPAQPGSRHEQPHAGQLHHHDPKAAHQQNGGGRRWVGAIRKLAGQAIGVMVAASHNPAKDNGVKIVGPMGDMLEQKWEVYATQLANCKAHETPR</sequence>
<evidence type="ECO:0000259" key="3">
    <source>
        <dbReference type="Pfam" id="PF02878"/>
    </source>
</evidence>
<keyword evidence="5" id="KW-1185">Reference proteome</keyword>
<proteinExistence type="inferred from homology"/>
<accession>A0ABR1SSY6</accession>
<reference evidence="4 5" key="1">
    <citation type="submission" date="2023-01" db="EMBL/GenBank/DDBJ databases">
        <title>Analysis of 21 Apiospora genomes using comparative genomics revels a genus with tremendous synthesis potential of carbohydrate active enzymes and secondary metabolites.</title>
        <authorList>
            <person name="Sorensen T."/>
        </authorList>
    </citation>
    <scope>NUCLEOTIDE SEQUENCE [LARGE SCALE GENOMIC DNA]</scope>
    <source>
        <strain evidence="4 5">CBS 20057</strain>
    </source>
</reference>
<feature type="region of interest" description="Disordered" evidence="2">
    <location>
        <begin position="1"/>
        <end position="57"/>
    </location>
</feature>
<evidence type="ECO:0000256" key="1">
    <source>
        <dbReference type="ARBA" id="ARBA00010231"/>
    </source>
</evidence>
<dbReference type="Proteomes" id="UP001396898">
    <property type="component" value="Unassembled WGS sequence"/>
</dbReference>
<dbReference type="Gene3D" id="3.40.120.10">
    <property type="entry name" value="Alpha-D-Glucose-1,6-Bisphosphate, subunit A, domain 3"/>
    <property type="match status" value="1"/>
</dbReference>
<name>A0ABR1SSY6_9PEZI</name>
<dbReference type="PANTHER" id="PTHR45955:SF1">
    <property type="entry name" value="PHOSPHOACETYLGLUCOSAMINE MUTASE"/>
    <property type="match status" value="1"/>
</dbReference>
<dbReference type="InterPro" id="IPR005844">
    <property type="entry name" value="A-D-PHexomutase_a/b/a-I"/>
</dbReference>
<evidence type="ECO:0000256" key="2">
    <source>
        <dbReference type="SAM" id="MobiDB-lite"/>
    </source>
</evidence>
<comment type="similarity">
    <text evidence="1">Belongs to the phosphohexose mutase family.</text>
</comment>